<name>A0A2T3FL07_9CLOT</name>
<feature type="transmembrane region" description="Helical" evidence="1">
    <location>
        <begin position="331"/>
        <end position="350"/>
    </location>
</feature>
<dbReference type="Gene3D" id="3.30.2090.10">
    <property type="entry name" value="Multidrug efflux transporter AcrB TolC docking domain, DN and DC subdomains"/>
    <property type="match status" value="2"/>
</dbReference>
<sequence length="1016" mass="110973">MIRLTKLALRRPVTIILCLITIAYFGLQSVMGMKLELTPEMEMPMLIIATVYPGASPEDVTDLVTKKEEDAITSLDSVDKVQSISRENVSIVIVQYEYGTNMDTAYINLKKAIDGIQSDLPDDANDPNIMELDINSMATVTLAVSGDADQNLYTYVDDKIVPEFEKLSSVGEVSIAGGQDSYTRVELIPEKLAQYHLNMNTVAQLVGAADFTIPAGDVRVGKQDLDVSVGNEFKSTESLKNVVLPLANGETIHLSDIANVYEALEDASSIGRYNGEDVISLGIKKQQSSTAIEVSNQVTKKVQEIEKQYPGLKITVVDDASDTLKQSLSSVIQTLILAIILSMIILFLFYGDLRASVIVGTSIPISVVLAIICMAAMGFSMNIISLTSLVLGVGMMVDNSINVLDGCFRAKEKLDFYDAALEGTRTMIGSITGGTLTTCVVFIPLLMLNGMSGQLFTQLGYTIIFCMTASLFSAVIIVPLCYMFWHPVEKDHAPAGRIIKGIQGWYRKHMPHVIKRYALVFGTTAVLVVLSILMASRLNLELMSSIDEGIVTMTIKTKPGYSVSAIRDTVLDLENMVETDEDVDHYLMTYGNSGVSMTSGSDVTLNAYLKDKRKLSTDEVIEKWRYATQNYVDATITLEQGSSSMSSSMSSGDSIEVDLQSTDYDTLKKAADDLVTELRKREDVMQVHSSVENAAPVIKVNVDPVKAEAEGLTPASIGSMVYSNLSGVKAATISVNGNDQDVKVEFAPDRYDSIAKLQGMMITTATGNTLPLEDLAEIYYQDSPQEISRKEKQYQVSITMQAQADYKKTAEKDVKSFVQNWEFPYGVEMATNSLDESMGEELSALGMALVTAIFLIFIVMAIQFESPKFSLMVMATIPFSLIGSFGFLFLADCPISMNSMLGFLMLVGTVVNNGILYVDTVNQLRMEMPLDEALVEAGAIRVRPICMTTLTTIIAMIPNCLAFGKAGKMMQGLALVNVGGLVAATILTLVLLPSFYRVVYNMGKGKEDEYDKLDCD</sequence>
<feature type="transmembrane region" description="Helical" evidence="1">
    <location>
        <begin position="897"/>
        <end position="918"/>
    </location>
</feature>
<feature type="transmembrane region" description="Helical" evidence="1">
    <location>
        <begin position="517"/>
        <end position="535"/>
    </location>
</feature>
<dbReference type="AlphaFoldDB" id="A0A2T3FL07"/>
<protein>
    <submittedName>
        <fullName evidence="2">AcrB/AcrD/AcrF family protein</fullName>
    </submittedName>
</protein>
<dbReference type="Gene3D" id="3.30.70.1320">
    <property type="entry name" value="Multidrug efflux transporter AcrB pore domain like"/>
    <property type="match status" value="1"/>
</dbReference>
<accession>A0A2T3FL07</accession>
<dbReference type="GO" id="GO:0042910">
    <property type="term" value="F:xenobiotic transmembrane transporter activity"/>
    <property type="evidence" value="ECO:0007669"/>
    <property type="project" value="TreeGrafter"/>
</dbReference>
<dbReference type="PANTHER" id="PTHR32063:SF0">
    <property type="entry name" value="SWARMING MOTILITY PROTEIN SWRC"/>
    <property type="match status" value="1"/>
</dbReference>
<dbReference type="Gene3D" id="3.30.70.1430">
    <property type="entry name" value="Multidrug efflux transporter AcrB pore domain"/>
    <property type="match status" value="2"/>
</dbReference>
<feature type="transmembrane region" description="Helical" evidence="1">
    <location>
        <begin position="869"/>
        <end position="891"/>
    </location>
</feature>
<dbReference type="RefSeq" id="WP_107001739.1">
    <property type="nucleotide sequence ID" value="NZ_DBFCBK010000012.1"/>
</dbReference>
<evidence type="ECO:0000313" key="2">
    <source>
        <dbReference type="EMBL" id="PST35971.1"/>
    </source>
</evidence>
<dbReference type="EMBL" id="PYLO01000006">
    <property type="protein sequence ID" value="PST35971.1"/>
    <property type="molecule type" value="Genomic_DNA"/>
</dbReference>
<dbReference type="Gene3D" id="3.30.70.1440">
    <property type="entry name" value="Multidrug efflux transporter AcrB pore domain"/>
    <property type="match status" value="1"/>
</dbReference>
<dbReference type="InterPro" id="IPR027463">
    <property type="entry name" value="AcrB_DN_DC_subdom"/>
</dbReference>
<evidence type="ECO:0000313" key="3">
    <source>
        <dbReference type="Proteomes" id="UP000241048"/>
    </source>
</evidence>
<feature type="transmembrane region" description="Helical" evidence="1">
    <location>
        <begin position="357"/>
        <end position="377"/>
    </location>
</feature>
<reference evidence="2 3" key="1">
    <citation type="submission" date="2018-03" db="EMBL/GenBank/DDBJ databases">
        <title>Lachnoclostridium SNUG30386 gen.nov., sp.nov., isolated from human faeces.</title>
        <authorList>
            <person name="Seo B."/>
            <person name="Jeon K."/>
            <person name="Ko G."/>
        </authorList>
    </citation>
    <scope>NUCLEOTIDE SEQUENCE [LARGE SCALE GENOMIC DNA]</scope>
    <source>
        <strain evidence="2 3">SNUG30386</strain>
    </source>
</reference>
<keyword evidence="3" id="KW-1185">Reference proteome</keyword>
<evidence type="ECO:0000256" key="1">
    <source>
        <dbReference type="SAM" id="Phobius"/>
    </source>
</evidence>
<feature type="transmembrane region" description="Helical" evidence="1">
    <location>
        <begin position="973"/>
        <end position="996"/>
    </location>
</feature>
<dbReference type="PRINTS" id="PR00702">
    <property type="entry name" value="ACRIFLAVINRP"/>
</dbReference>
<dbReference type="SUPFAM" id="SSF82714">
    <property type="entry name" value="Multidrug efflux transporter AcrB TolC docking domain, DN and DC subdomains"/>
    <property type="match status" value="2"/>
</dbReference>
<dbReference type="Proteomes" id="UP000241048">
    <property type="component" value="Unassembled WGS sequence"/>
</dbReference>
<feature type="transmembrane region" description="Helical" evidence="1">
    <location>
        <begin position="842"/>
        <end position="862"/>
    </location>
</feature>
<dbReference type="PANTHER" id="PTHR32063">
    <property type="match status" value="1"/>
</dbReference>
<feature type="transmembrane region" description="Helical" evidence="1">
    <location>
        <begin position="12"/>
        <end position="31"/>
    </location>
</feature>
<keyword evidence="1" id="KW-0472">Membrane</keyword>
<dbReference type="InterPro" id="IPR001036">
    <property type="entry name" value="Acrflvin-R"/>
</dbReference>
<feature type="transmembrane region" description="Helical" evidence="1">
    <location>
        <begin position="383"/>
        <end position="405"/>
    </location>
</feature>
<comment type="caution">
    <text evidence="2">The sequence shown here is derived from an EMBL/GenBank/DDBJ whole genome shotgun (WGS) entry which is preliminary data.</text>
</comment>
<dbReference type="SUPFAM" id="SSF82866">
    <property type="entry name" value="Multidrug efflux transporter AcrB transmembrane domain"/>
    <property type="match status" value="2"/>
</dbReference>
<dbReference type="SUPFAM" id="SSF82693">
    <property type="entry name" value="Multidrug efflux transporter AcrB pore domain, PN1, PN2, PC1 and PC2 subdomains"/>
    <property type="match status" value="3"/>
</dbReference>
<dbReference type="Gene3D" id="1.20.1640.10">
    <property type="entry name" value="Multidrug efflux transporter AcrB transmembrane domain"/>
    <property type="match status" value="2"/>
</dbReference>
<dbReference type="GO" id="GO:0005886">
    <property type="term" value="C:plasma membrane"/>
    <property type="evidence" value="ECO:0007669"/>
    <property type="project" value="TreeGrafter"/>
</dbReference>
<keyword evidence="1" id="KW-0812">Transmembrane</keyword>
<feature type="transmembrane region" description="Helical" evidence="1">
    <location>
        <begin position="426"/>
        <end position="447"/>
    </location>
</feature>
<proteinExistence type="predicted"/>
<feature type="transmembrane region" description="Helical" evidence="1">
    <location>
        <begin position="459"/>
        <end position="485"/>
    </location>
</feature>
<organism evidence="2 3">
    <name type="scientific">Clostridium fessum</name>
    <dbReference type="NCBI Taxonomy" id="2126740"/>
    <lineage>
        <taxon>Bacteria</taxon>
        <taxon>Bacillati</taxon>
        <taxon>Bacillota</taxon>
        <taxon>Clostridia</taxon>
        <taxon>Eubacteriales</taxon>
        <taxon>Clostridiaceae</taxon>
        <taxon>Clostridium</taxon>
    </lineage>
</organism>
<keyword evidence="1" id="KW-1133">Transmembrane helix</keyword>
<gene>
    <name evidence="2" type="ORF">C7U56_14010</name>
</gene>
<dbReference type="Pfam" id="PF00873">
    <property type="entry name" value="ACR_tran"/>
    <property type="match status" value="1"/>
</dbReference>